<dbReference type="RefSeq" id="WP_160687970.1">
    <property type="nucleotide sequence ID" value="NZ_CP047897.1"/>
</dbReference>
<dbReference type="Proteomes" id="UP000464214">
    <property type="component" value="Chromosome"/>
</dbReference>
<name>A0A6P1NQ84_9BACT</name>
<evidence type="ECO:0000313" key="2">
    <source>
        <dbReference type="Proteomes" id="UP000464214"/>
    </source>
</evidence>
<evidence type="ECO:0000313" key="1">
    <source>
        <dbReference type="EMBL" id="QHL85996.1"/>
    </source>
</evidence>
<proteinExistence type="predicted"/>
<gene>
    <name evidence="1" type="ORF">GU926_00460</name>
</gene>
<dbReference type="EMBL" id="CP047897">
    <property type="protein sequence ID" value="QHL85996.1"/>
    <property type="molecule type" value="Genomic_DNA"/>
</dbReference>
<dbReference type="KEGG" id="nib:GU926_00460"/>
<protein>
    <recommendedName>
        <fullName evidence="3">ArsR family transcriptional regulator</fullName>
    </recommendedName>
</protein>
<sequence>MAKESRILKALYTLATGHGNPLEARINPVEISKQTPGLSLGEVEQEIRDLDLKKWVVMERSDTLDMYCRFTPLGLQEAEKYAS</sequence>
<evidence type="ECO:0008006" key="3">
    <source>
        <dbReference type="Google" id="ProtNLM"/>
    </source>
</evidence>
<accession>A0A6P1NQ84</accession>
<reference evidence="1 2" key="1">
    <citation type="submission" date="2020-01" db="EMBL/GenBank/DDBJ databases">
        <authorList>
            <person name="Kim M."/>
        </authorList>
    </citation>
    <scope>NUCLEOTIDE SEQUENCE [LARGE SCALE GENOMIC DNA]</scope>
    <source>
        <strain evidence="1 2">BT10</strain>
    </source>
</reference>
<keyword evidence="2" id="KW-1185">Reference proteome</keyword>
<dbReference type="AlphaFoldDB" id="A0A6P1NQ84"/>
<organism evidence="1 2">
    <name type="scientific">Nibribacter ruber</name>
    <dbReference type="NCBI Taxonomy" id="2698458"/>
    <lineage>
        <taxon>Bacteria</taxon>
        <taxon>Pseudomonadati</taxon>
        <taxon>Bacteroidota</taxon>
        <taxon>Cytophagia</taxon>
        <taxon>Cytophagales</taxon>
        <taxon>Hymenobacteraceae</taxon>
        <taxon>Nibribacter</taxon>
    </lineage>
</organism>